<dbReference type="EC" id="1.2.1.38" evidence="2"/>
<dbReference type="GO" id="GO:0070401">
    <property type="term" value="F:NADP+ binding"/>
    <property type="evidence" value="ECO:0007669"/>
    <property type="project" value="InterPro"/>
</dbReference>
<evidence type="ECO:0000256" key="6">
    <source>
        <dbReference type="ARBA" id="ARBA00023002"/>
    </source>
</evidence>
<organism evidence="9">
    <name type="scientific">Cyprideis torosa</name>
    <dbReference type="NCBI Taxonomy" id="163714"/>
    <lineage>
        <taxon>Eukaryota</taxon>
        <taxon>Metazoa</taxon>
        <taxon>Ecdysozoa</taxon>
        <taxon>Arthropoda</taxon>
        <taxon>Crustacea</taxon>
        <taxon>Oligostraca</taxon>
        <taxon>Ostracoda</taxon>
        <taxon>Podocopa</taxon>
        <taxon>Podocopida</taxon>
        <taxon>Cytherocopina</taxon>
        <taxon>Cytheroidea</taxon>
        <taxon>Cytherideidae</taxon>
        <taxon>Cyprideis</taxon>
    </lineage>
</organism>
<keyword evidence="5" id="KW-0521">NADP</keyword>
<comment type="pathway">
    <text evidence="1">Amino-acid biosynthesis; L-arginine biosynthesis; N(2)-acetyl-L-ornithine from L-glutamate: step 3/4.</text>
</comment>
<evidence type="ECO:0000259" key="8">
    <source>
        <dbReference type="Pfam" id="PF22698"/>
    </source>
</evidence>
<feature type="domain" description="N-acetyl-gamma-glutamyl-phosphate reductase dimerisation" evidence="8">
    <location>
        <begin position="14"/>
        <end position="178"/>
    </location>
</feature>
<feature type="non-terminal residue" evidence="9">
    <location>
        <position position="210"/>
    </location>
</feature>
<dbReference type="GO" id="GO:0006526">
    <property type="term" value="P:L-arginine biosynthetic process"/>
    <property type="evidence" value="ECO:0007669"/>
    <property type="project" value="UniProtKB-KW"/>
</dbReference>
<feature type="non-terminal residue" evidence="9">
    <location>
        <position position="1"/>
    </location>
</feature>
<name>A0A7R8WW59_9CRUS</name>
<evidence type="ECO:0000256" key="5">
    <source>
        <dbReference type="ARBA" id="ARBA00022857"/>
    </source>
</evidence>
<dbReference type="InterPro" id="IPR050085">
    <property type="entry name" value="AGPR"/>
</dbReference>
<evidence type="ECO:0000313" key="9">
    <source>
        <dbReference type="EMBL" id="CAD7237992.1"/>
    </source>
</evidence>
<evidence type="ECO:0000256" key="4">
    <source>
        <dbReference type="ARBA" id="ARBA00022605"/>
    </source>
</evidence>
<gene>
    <name evidence="9" type="ORF">CTOB1V02_LOCUS15807</name>
</gene>
<dbReference type="NCBIfam" id="TIGR01850">
    <property type="entry name" value="argC"/>
    <property type="match status" value="1"/>
</dbReference>
<dbReference type="EMBL" id="OB694495">
    <property type="protein sequence ID" value="CAD7237992.1"/>
    <property type="molecule type" value="Genomic_DNA"/>
</dbReference>
<dbReference type="Gene3D" id="3.30.360.10">
    <property type="entry name" value="Dihydrodipicolinate Reductase, domain 2"/>
    <property type="match status" value="1"/>
</dbReference>
<dbReference type="GO" id="GO:0003942">
    <property type="term" value="F:N-acetyl-gamma-glutamyl-phosphate reductase activity"/>
    <property type="evidence" value="ECO:0007669"/>
    <property type="project" value="UniProtKB-EC"/>
</dbReference>
<evidence type="ECO:0000256" key="7">
    <source>
        <dbReference type="ARBA" id="ARBA00050557"/>
    </source>
</evidence>
<evidence type="ECO:0000256" key="3">
    <source>
        <dbReference type="ARBA" id="ARBA00022571"/>
    </source>
</evidence>
<dbReference type="Pfam" id="PF22698">
    <property type="entry name" value="Semialdhyde_dhC_1"/>
    <property type="match status" value="1"/>
</dbReference>
<dbReference type="InterPro" id="IPR058924">
    <property type="entry name" value="AGPR_dimerisation_dom"/>
</dbReference>
<sequence length="210" mass="22638">SQIKKAQLVANPGCYPTSIILALAPILRAKLIDPNTIVADSKSGTTGAGRSPSLATLYCEVADGFRPYKVANHRHTPEIEQELSLLAATTTTITFTPHLLPISRGIESTIYATLVTNTTEAEIRDIYTSTYARESCVRVLGQGDFPATQHVRGSNYCDIGFAIDSRTGRIIVLSAIDNLYKGASGQAVQNMNIMCGFRENQGIDGNPCFP</sequence>
<accession>A0A7R8WW59</accession>
<evidence type="ECO:0000256" key="1">
    <source>
        <dbReference type="ARBA" id="ARBA00004862"/>
    </source>
</evidence>
<dbReference type="InterPro" id="IPR023013">
    <property type="entry name" value="AGPR_AS"/>
</dbReference>
<dbReference type="InterPro" id="IPR000706">
    <property type="entry name" value="AGPR_type-1"/>
</dbReference>
<dbReference type="PANTHER" id="PTHR32338:SF10">
    <property type="entry name" value="N-ACETYL-GAMMA-GLUTAMYL-PHOSPHATE REDUCTASE, CHLOROPLASTIC-RELATED"/>
    <property type="match status" value="1"/>
</dbReference>
<evidence type="ECO:0000256" key="2">
    <source>
        <dbReference type="ARBA" id="ARBA00013072"/>
    </source>
</evidence>
<reference evidence="9" key="1">
    <citation type="submission" date="2020-11" db="EMBL/GenBank/DDBJ databases">
        <authorList>
            <person name="Tran Van P."/>
        </authorList>
    </citation>
    <scope>NUCLEOTIDE SEQUENCE</scope>
</reference>
<dbReference type="CDD" id="cd23934">
    <property type="entry name" value="AGPR_1_C"/>
    <property type="match status" value="1"/>
</dbReference>
<dbReference type="AlphaFoldDB" id="A0A7R8WW59"/>
<keyword evidence="3" id="KW-0055">Arginine biosynthesis</keyword>
<dbReference type="PROSITE" id="PS01224">
    <property type="entry name" value="ARGC"/>
    <property type="match status" value="1"/>
</dbReference>
<protein>
    <recommendedName>
        <fullName evidence="2">N-acetyl-gamma-glutamyl-phosphate reductase</fullName>
        <ecNumber evidence="2">1.2.1.38</ecNumber>
    </recommendedName>
</protein>
<dbReference type="SUPFAM" id="SSF55347">
    <property type="entry name" value="Glyceraldehyde-3-phosphate dehydrogenase-like, C-terminal domain"/>
    <property type="match status" value="1"/>
</dbReference>
<proteinExistence type="predicted"/>
<dbReference type="OrthoDB" id="8197307at2759"/>
<keyword evidence="6" id="KW-0560">Oxidoreductase</keyword>
<keyword evidence="4" id="KW-0028">Amino-acid biosynthesis</keyword>
<dbReference type="PANTHER" id="PTHR32338">
    <property type="entry name" value="N-ACETYL-GAMMA-GLUTAMYL-PHOSPHATE REDUCTASE, CHLOROPLASTIC-RELATED-RELATED"/>
    <property type="match status" value="1"/>
</dbReference>
<dbReference type="FunFam" id="3.30.360.10:FF:000014">
    <property type="entry name" value="N-acetyl-gamma-glutamyl-phosphate reductase"/>
    <property type="match status" value="1"/>
</dbReference>
<comment type="catalytic activity">
    <reaction evidence="7">
        <text>N-acetyl-L-glutamate 5-semialdehyde + phosphate + NADP(+) = N-acetyl-L-glutamyl 5-phosphate + NADPH + H(+)</text>
        <dbReference type="Rhea" id="RHEA:21588"/>
        <dbReference type="ChEBI" id="CHEBI:15378"/>
        <dbReference type="ChEBI" id="CHEBI:29123"/>
        <dbReference type="ChEBI" id="CHEBI:43474"/>
        <dbReference type="ChEBI" id="CHEBI:57783"/>
        <dbReference type="ChEBI" id="CHEBI:57936"/>
        <dbReference type="ChEBI" id="CHEBI:58349"/>
        <dbReference type="EC" id="1.2.1.38"/>
    </reaction>
</comment>